<dbReference type="SMART" id="SM01038">
    <property type="entry name" value="Bgal_small_N"/>
    <property type="match status" value="1"/>
</dbReference>
<dbReference type="InterPro" id="IPR008979">
    <property type="entry name" value="Galactose-bd-like_sf"/>
</dbReference>
<dbReference type="Pfam" id="PF02836">
    <property type="entry name" value="Glyco_hydro_2_C"/>
    <property type="match status" value="1"/>
</dbReference>
<comment type="catalytic activity">
    <reaction evidence="1 8">
        <text>Hydrolysis of terminal non-reducing beta-D-galactose residues in beta-D-galactosides.</text>
        <dbReference type="EC" id="3.2.1.23"/>
    </reaction>
</comment>
<dbReference type="Gene3D" id="2.60.120.260">
    <property type="entry name" value="Galactose-binding domain-like"/>
    <property type="match status" value="1"/>
</dbReference>
<evidence type="ECO:0000256" key="9">
    <source>
        <dbReference type="SAM" id="MobiDB-lite"/>
    </source>
</evidence>
<feature type="region of interest" description="Disordered" evidence="9">
    <location>
        <begin position="1"/>
        <end position="24"/>
    </location>
</feature>
<dbReference type="InterPro" id="IPR017853">
    <property type="entry name" value="GH"/>
</dbReference>
<dbReference type="Gene3D" id="2.60.40.10">
    <property type="entry name" value="Immunoglobulins"/>
    <property type="match status" value="2"/>
</dbReference>
<dbReference type="SUPFAM" id="SSF49303">
    <property type="entry name" value="beta-Galactosidase/glucuronidase domain"/>
    <property type="match status" value="2"/>
</dbReference>
<evidence type="ECO:0000256" key="4">
    <source>
        <dbReference type="ARBA" id="ARBA00013303"/>
    </source>
</evidence>
<evidence type="ECO:0000256" key="6">
    <source>
        <dbReference type="ARBA" id="ARBA00023295"/>
    </source>
</evidence>
<comment type="similarity">
    <text evidence="2 8">Belongs to the glycosyl hydrolase 2 family.</text>
</comment>
<dbReference type="InterPro" id="IPR006101">
    <property type="entry name" value="Glyco_hydro_2"/>
</dbReference>
<dbReference type="SUPFAM" id="SSF51445">
    <property type="entry name" value="(Trans)glycosidases"/>
    <property type="match status" value="1"/>
</dbReference>
<dbReference type="InterPro" id="IPR023232">
    <property type="entry name" value="Glyco_hydro_2_AS"/>
</dbReference>
<keyword evidence="12" id="KW-1185">Reference proteome</keyword>
<dbReference type="Proteomes" id="UP000612362">
    <property type="component" value="Unassembled WGS sequence"/>
</dbReference>
<dbReference type="GO" id="GO:0030246">
    <property type="term" value="F:carbohydrate binding"/>
    <property type="evidence" value="ECO:0007669"/>
    <property type="project" value="InterPro"/>
</dbReference>
<dbReference type="InterPro" id="IPR023230">
    <property type="entry name" value="Glyco_hydro_2_CS"/>
</dbReference>
<dbReference type="InterPro" id="IPR036156">
    <property type="entry name" value="Beta-gal/glucu_dom_sf"/>
</dbReference>
<dbReference type="Gene3D" id="3.20.20.80">
    <property type="entry name" value="Glycosidases"/>
    <property type="match status" value="1"/>
</dbReference>
<dbReference type="EC" id="3.2.1.23" evidence="3 8"/>
<evidence type="ECO:0000313" key="11">
    <source>
        <dbReference type="EMBL" id="GHO42771.1"/>
    </source>
</evidence>
<dbReference type="Pfam" id="PF02837">
    <property type="entry name" value="Glyco_hydro_2_N"/>
    <property type="match status" value="1"/>
</dbReference>
<feature type="compositionally biased region" description="Polar residues" evidence="9">
    <location>
        <begin position="1"/>
        <end position="13"/>
    </location>
</feature>
<keyword evidence="5 8" id="KW-0378">Hydrolase</keyword>
<dbReference type="InterPro" id="IPR006103">
    <property type="entry name" value="Glyco_hydro_2_cat"/>
</dbReference>
<evidence type="ECO:0000256" key="7">
    <source>
        <dbReference type="ARBA" id="ARBA00032230"/>
    </source>
</evidence>
<dbReference type="SUPFAM" id="SSF74650">
    <property type="entry name" value="Galactose mutarotase-like"/>
    <property type="match status" value="1"/>
</dbReference>
<proteinExistence type="inferred from homology"/>
<evidence type="ECO:0000256" key="5">
    <source>
        <dbReference type="ARBA" id="ARBA00022801"/>
    </source>
</evidence>
<evidence type="ECO:0000256" key="1">
    <source>
        <dbReference type="ARBA" id="ARBA00001412"/>
    </source>
</evidence>
<organism evidence="11 12">
    <name type="scientific">Ktedonospora formicarum</name>
    <dbReference type="NCBI Taxonomy" id="2778364"/>
    <lineage>
        <taxon>Bacteria</taxon>
        <taxon>Bacillati</taxon>
        <taxon>Chloroflexota</taxon>
        <taxon>Ktedonobacteria</taxon>
        <taxon>Ktedonobacterales</taxon>
        <taxon>Ktedonobacteraceae</taxon>
        <taxon>Ktedonospora</taxon>
    </lineage>
</organism>
<dbReference type="PROSITE" id="PS00608">
    <property type="entry name" value="GLYCOSYL_HYDROL_F2_2"/>
    <property type="match status" value="1"/>
</dbReference>
<gene>
    <name evidence="11" type="ORF">KSX_09340</name>
</gene>
<dbReference type="InterPro" id="IPR050347">
    <property type="entry name" value="Bact_Beta-galactosidase"/>
</dbReference>
<dbReference type="RefSeq" id="WP_220192276.1">
    <property type="nucleotide sequence ID" value="NZ_BNJF01000001.1"/>
</dbReference>
<protein>
    <recommendedName>
        <fullName evidence="4 8">Beta-galactosidase</fullName>
        <ecNumber evidence="3 8">3.2.1.23</ecNumber>
    </recommendedName>
    <alternativeName>
        <fullName evidence="7 8">Lactase</fullName>
    </alternativeName>
</protein>
<dbReference type="PRINTS" id="PR00132">
    <property type="entry name" value="GLHYDRLASE2"/>
</dbReference>
<comment type="caution">
    <text evidence="11">The sequence shown here is derived from an EMBL/GenBank/DDBJ whole genome shotgun (WGS) entry which is preliminary data.</text>
</comment>
<dbReference type="InterPro" id="IPR011013">
    <property type="entry name" value="Gal_mutarotase_sf_dom"/>
</dbReference>
<dbReference type="EMBL" id="BNJF01000001">
    <property type="protein sequence ID" value="GHO42771.1"/>
    <property type="molecule type" value="Genomic_DNA"/>
</dbReference>
<dbReference type="InterPro" id="IPR006102">
    <property type="entry name" value="Ig-like_GH2"/>
</dbReference>
<evidence type="ECO:0000259" key="10">
    <source>
        <dbReference type="SMART" id="SM01038"/>
    </source>
</evidence>
<dbReference type="InterPro" id="IPR014718">
    <property type="entry name" value="GH-type_carb-bd"/>
</dbReference>
<dbReference type="FunFam" id="3.20.20.80:FF:000018">
    <property type="entry name" value="Beta-galactosidase"/>
    <property type="match status" value="1"/>
</dbReference>
<dbReference type="SUPFAM" id="SSF49785">
    <property type="entry name" value="Galactose-binding domain-like"/>
    <property type="match status" value="1"/>
</dbReference>
<dbReference type="Gene3D" id="2.70.98.10">
    <property type="match status" value="1"/>
</dbReference>
<dbReference type="InterPro" id="IPR004199">
    <property type="entry name" value="B-gal_small/dom_5"/>
</dbReference>
<evidence type="ECO:0000256" key="2">
    <source>
        <dbReference type="ARBA" id="ARBA00007401"/>
    </source>
</evidence>
<name>A0A8J3HT40_9CHLR</name>
<reference evidence="11" key="1">
    <citation type="submission" date="2020-10" db="EMBL/GenBank/DDBJ databases">
        <title>Taxonomic study of unclassified bacteria belonging to the class Ktedonobacteria.</title>
        <authorList>
            <person name="Yabe S."/>
            <person name="Wang C.M."/>
            <person name="Zheng Y."/>
            <person name="Sakai Y."/>
            <person name="Cavaletti L."/>
            <person name="Monciardini P."/>
            <person name="Donadio S."/>
        </authorList>
    </citation>
    <scope>NUCLEOTIDE SEQUENCE</scope>
    <source>
        <strain evidence="11">SOSP1-1</strain>
    </source>
</reference>
<dbReference type="Pfam" id="PF16353">
    <property type="entry name" value="LacZ_4"/>
    <property type="match status" value="1"/>
</dbReference>
<dbReference type="Pfam" id="PF00703">
    <property type="entry name" value="Glyco_hydro_2"/>
    <property type="match status" value="1"/>
</dbReference>
<sequence>MTEQSESSLPTNKHTFDEQRPSTPDWETHLLLQRQRLDGRASFVSYAEAQSALSFEREQSPFFKLLNGDWKFSYWPSPAEAPAGFYEDDYNVTSWDNLPVPSNWQMYGYGHPHYTNVNYPFPVEPPYVPTENPTGCYRRTFFVPDTWKDRSIALRFEGVDSAFHVWVNGSEVGYSQGSRLPSEFDVTSYLRSGKNTVSVRVYQWSDGSYIEDQDQWWLSGIFRDVYLLARPKLNVADLFVQTNFDADTRHARLSVRASFTAIGIEAEQRGKVALTLLDAQDQPVPLSVSEGIFTVTPDSPNTFLELQSPIAAPRLWSAEDPYLYRLLVTLYDADGKVLEVIPQRIGFRSVVLRDGVFLVNGVALKLKGVNRHDAHPDFGRAVPYEAMVQDILLMKQHNINTVRTSHYPNDSRFLDLCDEYGLYVIDETDLECHGFGTTTEEFDLSTLPDAERAEMWAKHEEASARWTSDNPEWEAAYVDRAARMVERDKNHASIIMWSLGNESFFGHNHEAMAAWIRAHDSTRLIHYEGDRKAQVADVFSTMYTSVEELIKLGERTDLDKPHILCEYAHAMGNGPGGLTEYWDAIYAHRRLQGGCVWEWCDHGIRQHTVDGKEYFAYGGDFGDEPHDGNFVIDGLVFADRAPSPGLIEYKKVIEPVKVEMVDASSGSVRIHNRYDFISLNHLNCAWSLLRDGVIIQQGSLPLPEITAHSSAIVQVPFTLPTNHPECDYWLNLDFALAFATPWAKQGHEIANTQFCLAEAGSVEVVDVQALPALYSQADATTLTITSPDMEVRFDTVYGVLTSWVYEGRQLLEEGPRLSFWRATTDNDRGFTNVAGKWKSFGLHQLRPRVQRVHWEAIDGDKAVKVEVEVRIAPPIKSWGITCVYEYTIYGSGEIVLSVRGLPGEGGPKTLPRIGLELKLPQTHTTASWYGRGPGESYVDTKQANRVGRYTKSVDELFTSYTFPQENGNRSEVRWVSVMDGRGTGLLAVGKSELNFSLHRYTTAQLEEARHTYELTDAGYLTWHLDYRQRGIGSASCGPDVAPQYELRNEPFQFILCLRPFSTDLATPSTLSKQVPWPQAK</sequence>
<evidence type="ECO:0000256" key="3">
    <source>
        <dbReference type="ARBA" id="ARBA00012756"/>
    </source>
</evidence>
<dbReference type="GO" id="GO:0005990">
    <property type="term" value="P:lactose catabolic process"/>
    <property type="evidence" value="ECO:0007669"/>
    <property type="project" value="TreeGrafter"/>
</dbReference>
<evidence type="ECO:0000256" key="8">
    <source>
        <dbReference type="RuleBase" id="RU361154"/>
    </source>
</evidence>
<dbReference type="InterPro" id="IPR006104">
    <property type="entry name" value="Glyco_hydro_2_N"/>
</dbReference>
<dbReference type="GO" id="GO:0009341">
    <property type="term" value="C:beta-galactosidase complex"/>
    <property type="evidence" value="ECO:0007669"/>
    <property type="project" value="InterPro"/>
</dbReference>
<dbReference type="InterPro" id="IPR013783">
    <property type="entry name" value="Ig-like_fold"/>
</dbReference>
<keyword evidence="6 8" id="KW-0326">Glycosidase</keyword>
<dbReference type="Pfam" id="PF02929">
    <property type="entry name" value="Bgal_small_N"/>
    <property type="match status" value="1"/>
</dbReference>
<dbReference type="PANTHER" id="PTHR46323:SF2">
    <property type="entry name" value="BETA-GALACTOSIDASE"/>
    <property type="match status" value="1"/>
</dbReference>
<dbReference type="PROSITE" id="PS00719">
    <property type="entry name" value="GLYCOSYL_HYDROL_F2_1"/>
    <property type="match status" value="1"/>
</dbReference>
<evidence type="ECO:0000313" key="12">
    <source>
        <dbReference type="Proteomes" id="UP000612362"/>
    </source>
</evidence>
<feature type="domain" description="Beta galactosidase small chain/" evidence="10">
    <location>
        <begin position="783"/>
        <end position="1058"/>
    </location>
</feature>
<accession>A0A8J3HT40</accession>
<dbReference type="InterPro" id="IPR032312">
    <property type="entry name" value="LacZ_4"/>
</dbReference>
<dbReference type="PANTHER" id="PTHR46323">
    <property type="entry name" value="BETA-GALACTOSIDASE"/>
    <property type="match status" value="1"/>
</dbReference>
<dbReference type="GO" id="GO:0004565">
    <property type="term" value="F:beta-galactosidase activity"/>
    <property type="evidence" value="ECO:0007669"/>
    <property type="project" value="UniProtKB-EC"/>
</dbReference>
<dbReference type="AlphaFoldDB" id="A0A8J3HT40"/>